<dbReference type="EC" id="3.2.1.-" evidence="4"/>
<dbReference type="InterPro" id="IPR001944">
    <property type="entry name" value="Glycoside_Hdrlase_35"/>
</dbReference>
<dbReference type="InterPro" id="IPR017853">
    <property type="entry name" value="GH"/>
</dbReference>
<gene>
    <name evidence="4" type="ordered locus">PSMK_16410</name>
</gene>
<dbReference type="KEGG" id="phm:PSMK_16410"/>
<dbReference type="EMBL" id="AP012338">
    <property type="protein sequence ID" value="BAM03800.1"/>
    <property type="molecule type" value="Genomic_DNA"/>
</dbReference>
<dbReference type="STRING" id="1142394.PSMK_16410"/>
<evidence type="ECO:0000259" key="3">
    <source>
        <dbReference type="Pfam" id="PF01301"/>
    </source>
</evidence>
<dbReference type="PRINTS" id="PR00742">
    <property type="entry name" value="GLHYDRLASE35"/>
</dbReference>
<evidence type="ECO:0000313" key="5">
    <source>
        <dbReference type="Proteomes" id="UP000007881"/>
    </source>
</evidence>
<comment type="similarity">
    <text evidence="1 2">Belongs to the glycosyl hydrolase 35 family.</text>
</comment>
<keyword evidence="4" id="KW-0326">Glycosidase</keyword>
<dbReference type="eggNOG" id="COG1874">
    <property type="taxonomic scope" value="Bacteria"/>
</dbReference>
<proteinExistence type="inferred from homology"/>
<protein>
    <submittedName>
        <fullName evidence="4">Putative glycoside hydrolase</fullName>
        <ecNumber evidence="4">3.2.1.-</ecNumber>
    </submittedName>
</protein>
<organism evidence="4 5">
    <name type="scientific">Phycisphaera mikurensis (strain NBRC 102666 / KCTC 22515 / FYK2301M01)</name>
    <dbReference type="NCBI Taxonomy" id="1142394"/>
    <lineage>
        <taxon>Bacteria</taxon>
        <taxon>Pseudomonadati</taxon>
        <taxon>Planctomycetota</taxon>
        <taxon>Phycisphaerae</taxon>
        <taxon>Phycisphaerales</taxon>
        <taxon>Phycisphaeraceae</taxon>
        <taxon>Phycisphaera</taxon>
    </lineage>
</organism>
<dbReference type="OrthoDB" id="9813184at2"/>
<feature type="domain" description="Glycoside hydrolase 35 catalytic" evidence="3">
    <location>
        <begin position="11"/>
        <end position="151"/>
    </location>
</feature>
<dbReference type="Gene3D" id="3.20.20.80">
    <property type="entry name" value="Glycosidases"/>
    <property type="match status" value="1"/>
</dbReference>
<sequence length="950" mass="97947">MPDVSFDGHAFLVERRRVFLVGGTVHHAASPAAEWPRRLAAARRAGLNCIETAVPWLLHEPAPGEFDFSGRADLAAFLRLAGEAGLFVRLRMGPYVGAGFGGGGLPAWLPEVPITKKSGPMKARESSDPFMAACTRWYTRLMKEVAPLQVSASRVGDATPAASRADAALGPAAGYRGEGGGPVLAMQSEHRWLCHSPAEHANYHRTLIRFLLEGGARVPITAANQLWQPVDGAVQTWSSTAGAGSADAETGLAGTARQLAGVQPGRPRIVEILPGPAAPSAGDELAAAAEVLAVGAMPHLGAFGGGRRLGFDGGLDADADPAGDLIDSAGRPRDGFHALRRLLCFASCFGNALGQAEPAAPTPVLRPRSVGAGVTLLPVGGEAGGALFLFAGSEQKADAAEVLLPDGRTLRVPLGEDRLAWVARDLRLGAKGRIGHATLPLVGFFHDALLVLVGPAGKEGELELNGALHRLPVPAKGDAEPAVVPLGAGVHAVVLNEQQHEGFAVVAEGVCLGVDPFEAPAESADADPAEAADAHRVVPAAATLRPAAGRTSRLVVGVGGGVETTEQVAPRRPPAPKLGAWAARGTSAEADGTAAGYKPVPAVGTPARHDPARGDAYGWLTLDNPGAAAARTEPTVFPGGPCRLHVFSDGKPVAVVGPGGDGARCDPPEVALGGRTAFLVAGGVRPSGGLPQDQAPGLAAPPVSLKEVELGEPEVTTTRAPDPFKISGYVPGRSSEDAPLGSRVAYGVKLLGKKPLFLRGPVPAAGTVVLNGTPVARFGPDAGACPHWRIDPAAEGSKMKAGTNELVFHFDAVLADPVAALGALRAWREEADRTPSGKGVWSFCPWRVPGFEGDAPKPAAGLPVWHRCTFSSKRLDFPLFLEPVGLTRGVVLLNGHAAARYRVAGPGEKAPPKPAPIHLPTGWLSATGENELVLFDEHGASASKAKLRWG</sequence>
<dbReference type="AlphaFoldDB" id="I0IEW2"/>
<dbReference type="Gene3D" id="2.60.120.260">
    <property type="entry name" value="Galactose-binding domain-like"/>
    <property type="match status" value="1"/>
</dbReference>
<dbReference type="GO" id="GO:0004553">
    <property type="term" value="F:hydrolase activity, hydrolyzing O-glycosyl compounds"/>
    <property type="evidence" value="ECO:0007669"/>
    <property type="project" value="InterPro"/>
</dbReference>
<dbReference type="InterPro" id="IPR008979">
    <property type="entry name" value="Galactose-bd-like_sf"/>
</dbReference>
<evidence type="ECO:0000256" key="2">
    <source>
        <dbReference type="RuleBase" id="RU003679"/>
    </source>
</evidence>
<dbReference type="PANTHER" id="PTHR23421">
    <property type="entry name" value="BETA-GALACTOSIDASE RELATED"/>
    <property type="match status" value="1"/>
</dbReference>
<keyword evidence="5" id="KW-1185">Reference proteome</keyword>
<evidence type="ECO:0000256" key="1">
    <source>
        <dbReference type="ARBA" id="ARBA00009809"/>
    </source>
</evidence>
<dbReference type="Proteomes" id="UP000007881">
    <property type="component" value="Chromosome"/>
</dbReference>
<dbReference type="SUPFAM" id="SSF51445">
    <property type="entry name" value="(Trans)glycosidases"/>
    <property type="match status" value="1"/>
</dbReference>
<accession>I0IEW2</accession>
<reference evidence="4 5" key="1">
    <citation type="submission" date="2012-02" db="EMBL/GenBank/DDBJ databases">
        <title>Complete genome sequence of Phycisphaera mikurensis NBRC 102666.</title>
        <authorList>
            <person name="Ankai A."/>
            <person name="Hosoyama A."/>
            <person name="Terui Y."/>
            <person name="Sekine M."/>
            <person name="Fukai R."/>
            <person name="Kato Y."/>
            <person name="Nakamura S."/>
            <person name="Yamada-Narita S."/>
            <person name="Kawakoshi A."/>
            <person name="Fukunaga Y."/>
            <person name="Yamazaki S."/>
            <person name="Fujita N."/>
        </authorList>
    </citation>
    <scope>NUCLEOTIDE SEQUENCE [LARGE SCALE GENOMIC DNA]</scope>
    <source>
        <strain evidence="5">NBRC 102666 / KCTC 22515 / FYK2301M01</strain>
    </source>
</reference>
<keyword evidence="4" id="KW-0378">Hydrolase</keyword>
<dbReference type="SUPFAM" id="SSF49785">
    <property type="entry name" value="Galactose-binding domain-like"/>
    <property type="match status" value="1"/>
</dbReference>
<dbReference type="HOGENOM" id="CLU_309911_0_0_0"/>
<dbReference type="Pfam" id="PF01301">
    <property type="entry name" value="Glyco_hydro_35"/>
    <property type="match status" value="1"/>
</dbReference>
<name>I0IEW2_PHYMF</name>
<dbReference type="GO" id="GO:0005975">
    <property type="term" value="P:carbohydrate metabolic process"/>
    <property type="evidence" value="ECO:0007669"/>
    <property type="project" value="InterPro"/>
</dbReference>
<dbReference type="RefSeq" id="WP_014437018.1">
    <property type="nucleotide sequence ID" value="NC_017080.1"/>
</dbReference>
<evidence type="ECO:0000313" key="4">
    <source>
        <dbReference type="EMBL" id="BAM03800.1"/>
    </source>
</evidence>
<dbReference type="InterPro" id="IPR031330">
    <property type="entry name" value="Gly_Hdrlase_35_cat"/>
</dbReference>